<accession>A0A9N9PHX9</accession>
<gene>
    <name evidence="1" type="ORF">DERYTH_LOCUS27264</name>
</gene>
<dbReference type="EMBL" id="CAJVPY010061851">
    <property type="protein sequence ID" value="CAG8822259.1"/>
    <property type="molecule type" value="Genomic_DNA"/>
</dbReference>
<sequence length="62" mass="7153">IIPYGFEIHADEGDESIVAVQTTKPFWAVPIVRTAEGEWKLYLYLDPVVWFVAFYSSEETDI</sequence>
<protein>
    <submittedName>
        <fullName evidence="1">1157_t:CDS:1</fullName>
    </submittedName>
</protein>
<reference evidence="1" key="1">
    <citation type="submission" date="2021-06" db="EMBL/GenBank/DDBJ databases">
        <authorList>
            <person name="Kallberg Y."/>
            <person name="Tangrot J."/>
            <person name="Rosling A."/>
        </authorList>
    </citation>
    <scope>NUCLEOTIDE SEQUENCE</scope>
    <source>
        <strain evidence="1">MA453B</strain>
    </source>
</reference>
<feature type="non-terminal residue" evidence="1">
    <location>
        <position position="62"/>
    </location>
</feature>
<keyword evidence="2" id="KW-1185">Reference proteome</keyword>
<comment type="caution">
    <text evidence="1">The sequence shown here is derived from an EMBL/GenBank/DDBJ whole genome shotgun (WGS) entry which is preliminary data.</text>
</comment>
<evidence type="ECO:0000313" key="2">
    <source>
        <dbReference type="Proteomes" id="UP000789405"/>
    </source>
</evidence>
<evidence type="ECO:0000313" key="1">
    <source>
        <dbReference type="EMBL" id="CAG8822259.1"/>
    </source>
</evidence>
<organism evidence="1 2">
    <name type="scientific">Dentiscutata erythropus</name>
    <dbReference type="NCBI Taxonomy" id="1348616"/>
    <lineage>
        <taxon>Eukaryota</taxon>
        <taxon>Fungi</taxon>
        <taxon>Fungi incertae sedis</taxon>
        <taxon>Mucoromycota</taxon>
        <taxon>Glomeromycotina</taxon>
        <taxon>Glomeromycetes</taxon>
        <taxon>Diversisporales</taxon>
        <taxon>Gigasporaceae</taxon>
        <taxon>Dentiscutata</taxon>
    </lineage>
</organism>
<dbReference type="Proteomes" id="UP000789405">
    <property type="component" value="Unassembled WGS sequence"/>
</dbReference>
<proteinExistence type="predicted"/>
<feature type="non-terminal residue" evidence="1">
    <location>
        <position position="1"/>
    </location>
</feature>
<name>A0A9N9PHX9_9GLOM</name>
<dbReference type="AlphaFoldDB" id="A0A9N9PHX9"/>